<feature type="domain" description="CusB-like beta-barrel" evidence="4">
    <location>
        <begin position="211"/>
        <end position="280"/>
    </location>
</feature>
<gene>
    <name evidence="6" type="ORF">CA267_000760</name>
</gene>
<reference evidence="6 7" key="2">
    <citation type="submission" date="2020-04" db="EMBL/GenBank/DDBJ databases">
        <title>Complete genome sequence of Alteromonas pelagimontana 5.12T.</title>
        <authorList>
            <person name="Sinha R.K."/>
            <person name="Krishnan K.P."/>
            <person name="Kurian J.P."/>
        </authorList>
    </citation>
    <scope>NUCLEOTIDE SEQUENCE [LARGE SCALE GENOMIC DNA]</scope>
    <source>
        <strain evidence="6 7">5.12</strain>
    </source>
</reference>
<evidence type="ECO:0000313" key="7">
    <source>
        <dbReference type="Proteomes" id="UP000219285"/>
    </source>
</evidence>
<evidence type="ECO:0000313" key="6">
    <source>
        <dbReference type="EMBL" id="QJR79430.1"/>
    </source>
</evidence>
<keyword evidence="7" id="KW-1185">Reference proteome</keyword>
<dbReference type="EMBL" id="CP052766">
    <property type="protein sequence ID" value="QJR79430.1"/>
    <property type="molecule type" value="Genomic_DNA"/>
</dbReference>
<evidence type="ECO:0000259" key="5">
    <source>
        <dbReference type="Pfam" id="PF25989"/>
    </source>
</evidence>
<dbReference type="Gene3D" id="2.40.420.20">
    <property type="match status" value="1"/>
</dbReference>
<dbReference type="GO" id="GO:0015562">
    <property type="term" value="F:efflux transmembrane transporter activity"/>
    <property type="evidence" value="ECO:0007669"/>
    <property type="project" value="TreeGrafter"/>
</dbReference>
<dbReference type="KEGG" id="apel:CA267_000760"/>
<sequence>MERTFSHFTQAAYFTAFIGASVMLYGCGNADAIDSTLPHEASVITIPVETTAVTTGAIASNYATTAILEAREEAFVVARASGIIEEIYVEEGDYVEKGEVLAQLDKKRYELNLSKAKADLVGLEKELDKINKVYSQKLVSDDTFDKLSAQYESAKATEKLAELDLTETTIIAPISGYIAERNAKVGNLTESFQREKMFHIVQQKALQGIVYLPESELTNIHKDQAAILTIPALADQEVIGYVERISPVVDAQTGTFKVTLRIPNQQEILKSGMFSEVALTYAIRKNATLLPRQALVSIDNKTSVFVVKDGVAQKVDVILGFQEGDHVEVLNGLTGKETVVTVGHQNLKDQSPVEVVNS</sequence>
<accession>A0A6M4M9T4</accession>
<dbReference type="GO" id="GO:1990281">
    <property type="term" value="C:efflux pump complex"/>
    <property type="evidence" value="ECO:0007669"/>
    <property type="project" value="TreeGrafter"/>
</dbReference>
<evidence type="ECO:0000256" key="1">
    <source>
        <dbReference type="ARBA" id="ARBA00009477"/>
    </source>
</evidence>
<feature type="domain" description="Multidrug resistance protein MdtA-like barrel-sandwich hybrid" evidence="3">
    <location>
        <begin position="74"/>
        <end position="197"/>
    </location>
</feature>
<evidence type="ECO:0000256" key="2">
    <source>
        <dbReference type="SAM" id="Coils"/>
    </source>
</evidence>
<keyword evidence="2" id="KW-0175">Coiled coil</keyword>
<name>A0A6M4M9T4_9ALTE</name>
<dbReference type="InterPro" id="IPR006143">
    <property type="entry name" value="RND_pump_MFP"/>
</dbReference>
<dbReference type="InterPro" id="IPR058637">
    <property type="entry name" value="YknX-like_C"/>
</dbReference>
<dbReference type="Pfam" id="PF25954">
    <property type="entry name" value="Beta-barrel_RND_2"/>
    <property type="match status" value="1"/>
</dbReference>
<organism evidence="6 7">
    <name type="scientific">Alteromonas pelagimontana</name>
    <dbReference type="NCBI Taxonomy" id="1858656"/>
    <lineage>
        <taxon>Bacteria</taxon>
        <taxon>Pseudomonadati</taxon>
        <taxon>Pseudomonadota</taxon>
        <taxon>Gammaproteobacteria</taxon>
        <taxon>Alteromonadales</taxon>
        <taxon>Alteromonadaceae</taxon>
        <taxon>Alteromonas/Salinimonas group</taxon>
        <taxon>Alteromonas</taxon>
    </lineage>
</organism>
<dbReference type="OrthoDB" id="9806939at2"/>
<comment type="similarity">
    <text evidence="1">Belongs to the membrane fusion protein (MFP) (TC 8.A.1) family.</text>
</comment>
<dbReference type="InterPro" id="IPR058792">
    <property type="entry name" value="Beta-barrel_RND_2"/>
</dbReference>
<dbReference type="InterPro" id="IPR058625">
    <property type="entry name" value="MdtA-like_BSH"/>
</dbReference>
<evidence type="ECO:0000259" key="4">
    <source>
        <dbReference type="Pfam" id="PF25954"/>
    </source>
</evidence>
<dbReference type="Pfam" id="PF25989">
    <property type="entry name" value="YknX_C"/>
    <property type="match status" value="1"/>
</dbReference>
<dbReference type="PANTHER" id="PTHR30469">
    <property type="entry name" value="MULTIDRUG RESISTANCE PROTEIN MDTA"/>
    <property type="match status" value="1"/>
</dbReference>
<evidence type="ECO:0000259" key="3">
    <source>
        <dbReference type="Pfam" id="PF25917"/>
    </source>
</evidence>
<dbReference type="Proteomes" id="UP000219285">
    <property type="component" value="Chromosome"/>
</dbReference>
<dbReference type="Gene3D" id="2.40.30.170">
    <property type="match status" value="1"/>
</dbReference>
<dbReference type="AlphaFoldDB" id="A0A6M4M9T4"/>
<feature type="domain" description="YknX-like C-terminal permuted SH3-like" evidence="5">
    <location>
        <begin position="289"/>
        <end position="355"/>
    </location>
</feature>
<dbReference type="PANTHER" id="PTHR30469:SF38">
    <property type="entry name" value="HLYD FAMILY SECRETION PROTEIN"/>
    <property type="match status" value="1"/>
</dbReference>
<feature type="coiled-coil region" evidence="2">
    <location>
        <begin position="106"/>
        <end position="133"/>
    </location>
</feature>
<reference evidence="7" key="1">
    <citation type="submission" date="2014-12" db="EMBL/GenBank/DDBJ databases">
        <title>Complete genome sequence of a multi-drug resistant Klebsiella pneumoniae.</title>
        <authorList>
            <person name="Hua X."/>
            <person name="Chen Q."/>
            <person name="Li X."/>
            <person name="Feng Y."/>
            <person name="Ruan Z."/>
            <person name="Yu Y."/>
        </authorList>
    </citation>
    <scope>NUCLEOTIDE SEQUENCE [LARGE SCALE GENOMIC DNA]</scope>
    <source>
        <strain evidence="7">5.12</strain>
    </source>
</reference>
<dbReference type="Pfam" id="PF25917">
    <property type="entry name" value="BSH_RND"/>
    <property type="match status" value="1"/>
</dbReference>
<dbReference type="Gene3D" id="2.40.50.100">
    <property type="match status" value="1"/>
</dbReference>
<dbReference type="RefSeq" id="WP_083638429.1">
    <property type="nucleotide sequence ID" value="NZ_CP052766.1"/>
</dbReference>
<dbReference type="NCBIfam" id="TIGR01730">
    <property type="entry name" value="RND_mfp"/>
    <property type="match status" value="1"/>
</dbReference>
<dbReference type="SUPFAM" id="SSF111369">
    <property type="entry name" value="HlyD-like secretion proteins"/>
    <property type="match status" value="1"/>
</dbReference>
<proteinExistence type="inferred from homology"/>
<dbReference type="Gene3D" id="1.10.287.470">
    <property type="entry name" value="Helix hairpin bin"/>
    <property type="match status" value="1"/>
</dbReference>
<dbReference type="PROSITE" id="PS51257">
    <property type="entry name" value="PROKAR_LIPOPROTEIN"/>
    <property type="match status" value="1"/>
</dbReference>
<protein>
    <submittedName>
        <fullName evidence="6">Efflux RND transporter periplasmic adaptor subunit</fullName>
    </submittedName>
</protein>